<feature type="chain" id="PRO_5038929438" evidence="1">
    <location>
        <begin position="47"/>
        <end position="131"/>
    </location>
</feature>
<evidence type="ECO:0000256" key="1">
    <source>
        <dbReference type="SAM" id="SignalP"/>
    </source>
</evidence>
<evidence type="ECO:0000313" key="3">
    <source>
        <dbReference type="Proteomes" id="UP000478148"/>
    </source>
</evidence>
<dbReference type="Proteomes" id="UP000478148">
    <property type="component" value="Unassembled WGS sequence"/>
</dbReference>
<keyword evidence="3" id="KW-1185">Reference proteome</keyword>
<dbReference type="AlphaFoldDB" id="A0A6M1L1G6"/>
<sequence length="131" mass="13597">MTTQFETPATTRRTVRFRLHRPISTAAAGVAVLGSLAVGVAPAASAAAPPATTRVSVDSKGGQATEYRSEPFAASADGRYVAFTSASPNLTPDDTNNTWDVLVRDRRIGTRAASASPLRDLRATAPATATP</sequence>
<gene>
    <name evidence="2" type="ORF">ENC19_16515</name>
</gene>
<proteinExistence type="predicted"/>
<reference evidence="2 3" key="1">
    <citation type="submission" date="2020-02" db="EMBL/GenBank/DDBJ databases">
        <title>Draft Genome Sequence of Verrucosispora sp. Strain CWR15, Isolated from Gulf of Mexico Sponge.</title>
        <authorList>
            <person name="Kennedy S.J."/>
            <person name="Cella E."/>
            <person name="Azarian T."/>
            <person name="Baker B.J."/>
            <person name="Shaw L.N."/>
        </authorList>
    </citation>
    <scope>NUCLEOTIDE SEQUENCE [LARGE SCALE GENOMIC DNA]</scope>
    <source>
        <strain evidence="2 3">CWR15</strain>
    </source>
</reference>
<keyword evidence="1" id="KW-0732">Signal</keyword>
<protein>
    <submittedName>
        <fullName evidence="2">Uncharacterized protein</fullName>
    </submittedName>
</protein>
<name>A0A6M1L1G6_9ACTN</name>
<organism evidence="2 3">
    <name type="scientific">Verrucosispora sioxanthis</name>
    <dbReference type="NCBI Taxonomy" id="2499994"/>
    <lineage>
        <taxon>Bacteria</taxon>
        <taxon>Bacillati</taxon>
        <taxon>Actinomycetota</taxon>
        <taxon>Actinomycetes</taxon>
        <taxon>Micromonosporales</taxon>
        <taxon>Micromonosporaceae</taxon>
        <taxon>Micromonospora</taxon>
    </lineage>
</organism>
<evidence type="ECO:0000313" key="2">
    <source>
        <dbReference type="EMBL" id="NGM14162.1"/>
    </source>
</evidence>
<accession>A0A6M1L1G6</accession>
<dbReference type="EMBL" id="SAIY01000005">
    <property type="protein sequence ID" value="NGM14162.1"/>
    <property type="molecule type" value="Genomic_DNA"/>
</dbReference>
<comment type="caution">
    <text evidence="2">The sequence shown here is derived from an EMBL/GenBank/DDBJ whole genome shotgun (WGS) entry which is preliminary data.</text>
</comment>
<dbReference type="RefSeq" id="WP_164448066.1">
    <property type="nucleotide sequence ID" value="NZ_SAIY01000005.1"/>
</dbReference>
<feature type="signal peptide" evidence="1">
    <location>
        <begin position="1"/>
        <end position="46"/>
    </location>
</feature>